<accession>L9JCR5</accession>
<evidence type="ECO:0000256" key="1">
    <source>
        <dbReference type="SAM" id="SignalP"/>
    </source>
</evidence>
<dbReference type="EMBL" id="KB321054">
    <property type="protein sequence ID" value="ELW48405.1"/>
    <property type="molecule type" value="Genomic_DNA"/>
</dbReference>
<feature type="chain" id="PRO_5003999586" evidence="1">
    <location>
        <begin position="29"/>
        <end position="109"/>
    </location>
</feature>
<dbReference type="InParanoid" id="L9JCR5"/>
<gene>
    <name evidence="2" type="ORF">TREES_T100021832</name>
</gene>
<keyword evidence="3" id="KW-1185">Reference proteome</keyword>
<dbReference type="AlphaFoldDB" id="L9JCR5"/>
<keyword evidence="1" id="KW-0732">Signal</keyword>
<evidence type="ECO:0000313" key="3">
    <source>
        <dbReference type="Proteomes" id="UP000011518"/>
    </source>
</evidence>
<dbReference type="Proteomes" id="UP000011518">
    <property type="component" value="Unassembled WGS sequence"/>
</dbReference>
<proteinExistence type="predicted"/>
<reference evidence="3" key="1">
    <citation type="submission" date="2012-07" db="EMBL/GenBank/DDBJ databases">
        <title>Genome of the Chinese tree shrew, a rising model animal genetically related to primates.</title>
        <authorList>
            <person name="Zhang G."/>
            <person name="Fan Y."/>
            <person name="Yao Y."/>
            <person name="Huang Z."/>
        </authorList>
    </citation>
    <scope>NUCLEOTIDE SEQUENCE [LARGE SCALE GENOMIC DNA]</scope>
</reference>
<dbReference type="STRING" id="246437.L9JCR5"/>
<sequence>MEVPGYHTLLMACLTLLCAFISSPIVNSSNYLRPSWPDLMNYLTNLQIHHHQEVVDHAQHQGEAVLYHPGLQVGMITVTFSSLKKSYELPNAQVSTISNEYFWCPEALF</sequence>
<reference evidence="3" key="2">
    <citation type="journal article" date="2013" name="Nat. Commun.">
        <title>Genome of the Chinese tree shrew.</title>
        <authorList>
            <person name="Fan Y."/>
            <person name="Huang Z.Y."/>
            <person name="Cao C.C."/>
            <person name="Chen C.S."/>
            <person name="Chen Y.X."/>
            <person name="Fan D.D."/>
            <person name="He J."/>
            <person name="Hou H.L."/>
            <person name="Hu L."/>
            <person name="Hu X.T."/>
            <person name="Jiang X.T."/>
            <person name="Lai R."/>
            <person name="Lang Y.S."/>
            <person name="Liang B."/>
            <person name="Liao S.G."/>
            <person name="Mu D."/>
            <person name="Ma Y.Y."/>
            <person name="Niu Y.Y."/>
            <person name="Sun X.Q."/>
            <person name="Xia J.Q."/>
            <person name="Xiao J."/>
            <person name="Xiong Z.Q."/>
            <person name="Xu L."/>
            <person name="Yang L."/>
            <person name="Zhang Y."/>
            <person name="Zhao W."/>
            <person name="Zhao X.D."/>
            <person name="Zheng Y.T."/>
            <person name="Zhou J.M."/>
            <person name="Zhu Y.B."/>
            <person name="Zhang G.J."/>
            <person name="Wang J."/>
            <person name="Yao Y.G."/>
        </authorList>
    </citation>
    <scope>NUCLEOTIDE SEQUENCE [LARGE SCALE GENOMIC DNA]</scope>
</reference>
<evidence type="ECO:0000313" key="2">
    <source>
        <dbReference type="EMBL" id="ELW48405.1"/>
    </source>
</evidence>
<feature type="signal peptide" evidence="1">
    <location>
        <begin position="1"/>
        <end position="28"/>
    </location>
</feature>
<organism evidence="2 3">
    <name type="scientific">Tupaia chinensis</name>
    <name type="common">Chinese tree shrew</name>
    <name type="synonym">Tupaia belangeri chinensis</name>
    <dbReference type="NCBI Taxonomy" id="246437"/>
    <lineage>
        <taxon>Eukaryota</taxon>
        <taxon>Metazoa</taxon>
        <taxon>Chordata</taxon>
        <taxon>Craniata</taxon>
        <taxon>Vertebrata</taxon>
        <taxon>Euteleostomi</taxon>
        <taxon>Mammalia</taxon>
        <taxon>Eutheria</taxon>
        <taxon>Euarchontoglires</taxon>
        <taxon>Scandentia</taxon>
        <taxon>Tupaiidae</taxon>
        <taxon>Tupaia</taxon>
    </lineage>
</organism>
<dbReference type="Gene3D" id="3.90.640.10">
    <property type="entry name" value="Actin, Chain A, domain 4"/>
    <property type="match status" value="1"/>
</dbReference>
<protein>
    <submittedName>
        <fullName evidence="2">POTE ankyrin domain family member J</fullName>
    </submittedName>
</protein>
<name>L9JCR5_TUPCH</name>